<dbReference type="AlphaFoldDB" id="O04117"/>
<evidence type="ECO:0000256" key="1">
    <source>
        <dbReference type="ARBA" id="ARBA00008403"/>
    </source>
</evidence>
<dbReference type="GO" id="GO:0009737">
    <property type="term" value="P:response to abscisic acid"/>
    <property type="evidence" value="ECO:0007669"/>
    <property type="project" value="TreeGrafter"/>
</dbReference>
<comment type="similarity">
    <text evidence="1">Belongs to the plant dehydrin family.</text>
</comment>
<proteinExistence type="evidence at transcript level"/>
<protein>
    <submittedName>
        <fullName evidence="3">Dehydrin 2</fullName>
    </submittedName>
</protein>
<gene>
    <name evidence="3" type="primary">Dhn2</name>
</gene>
<accession>O04117</accession>
<feature type="compositionally biased region" description="Gly residues" evidence="2">
    <location>
        <begin position="145"/>
        <end position="158"/>
    </location>
</feature>
<organism evidence="3">
    <name type="scientific">Pisum sativum</name>
    <name type="common">Garden pea</name>
    <name type="synonym">Lathyrus oleraceus</name>
    <dbReference type="NCBI Taxonomy" id="3888"/>
    <lineage>
        <taxon>Eukaryota</taxon>
        <taxon>Viridiplantae</taxon>
        <taxon>Streptophyta</taxon>
        <taxon>Embryophyta</taxon>
        <taxon>Tracheophyta</taxon>
        <taxon>Spermatophyta</taxon>
        <taxon>Magnoliopsida</taxon>
        <taxon>eudicotyledons</taxon>
        <taxon>Gunneridae</taxon>
        <taxon>Pentapetalae</taxon>
        <taxon>rosids</taxon>
        <taxon>fabids</taxon>
        <taxon>Fabales</taxon>
        <taxon>Fabaceae</taxon>
        <taxon>Papilionoideae</taxon>
        <taxon>50 kb inversion clade</taxon>
        <taxon>NPAAA clade</taxon>
        <taxon>Hologalegina</taxon>
        <taxon>IRL clade</taxon>
        <taxon>Fabeae</taxon>
        <taxon>Lathyrus</taxon>
    </lineage>
</organism>
<feature type="region of interest" description="Disordered" evidence="2">
    <location>
        <begin position="1"/>
        <end position="94"/>
    </location>
</feature>
<feature type="region of interest" description="Disordered" evidence="2">
    <location>
        <begin position="134"/>
        <end position="158"/>
    </location>
</feature>
<dbReference type="PROSITE" id="PS00823">
    <property type="entry name" value="DEHYDRIN_2"/>
    <property type="match status" value="2"/>
</dbReference>
<dbReference type="EMBL" id="U91969">
    <property type="protein sequence ID" value="AAB51380.1"/>
    <property type="molecule type" value="mRNA"/>
</dbReference>
<feature type="compositionally biased region" description="Basic and acidic residues" evidence="2">
    <location>
        <begin position="223"/>
        <end position="246"/>
    </location>
</feature>
<sequence length="255" mass="27088">MSQYQNQYGAQTRKTDEYGNPVNQVDQYGNPISGGGGLTGEAGRQHYGTTGGATDHGHGHGQQHRGVDQTTGYGTHTGGVGGYGTKPEYGSTNTGSGYGTGTGYGGSGTTEYVREEHHGDKKGVMDKIKEKIPGTEQSRTNTDGTGYGSTGYGASGGGIGNTGQEYVREERHVHPGDKKHGSAGQEYVREEHHVHPGDKKHGSAGQEYVKEERRGIGNTGQEYVREEHRVDHGEKKGIMDKIKEKLPGTGGCTGH</sequence>
<dbReference type="PIR" id="T06811">
    <property type="entry name" value="T06811"/>
</dbReference>
<feature type="region of interest" description="Disordered" evidence="2">
    <location>
        <begin position="213"/>
        <end position="255"/>
    </location>
</feature>
<dbReference type="InterPro" id="IPR030513">
    <property type="entry name" value="Dehydrin_CS"/>
</dbReference>
<evidence type="ECO:0000313" key="3">
    <source>
        <dbReference type="EMBL" id="AAB51380.1"/>
    </source>
</evidence>
<dbReference type="InterPro" id="IPR000167">
    <property type="entry name" value="Dehydrin"/>
</dbReference>
<dbReference type="GO" id="GO:0009414">
    <property type="term" value="P:response to water deprivation"/>
    <property type="evidence" value="ECO:0007669"/>
    <property type="project" value="UniProtKB-ARBA"/>
</dbReference>
<feature type="compositionally biased region" description="Polar residues" evidence="2">
    <location>
        <begin position="1"/>
        <end position="12"/>
    </location>
</feature>
<reference evidence="3" key="1">
    <citation type="journal article" date="1998" name="Theor. Appl. Genet.">
        <title>Genetic variation in pea (Pisum) dehydrins: sequence elements responsible for length differences between dehydrin alleles and between dehydrin loci in Pisum sativum L.</title>
        <authorList>
            <person name="Grosselindemann E."/>
            <person name="Robertson M."/>
            <person name="Wilmer J.A."/>
            <person name="Chandler P.M."/>
        </authorList>
    </citation>
    <scope>NUCLEOTIDE SEQUENCE</scope>
</reference>
<dbReference type="GO" id="GO:0005829">
    <property type="term" value="C:cytosol"/>
    <property type="evidence" value="ECO:0007669"/>
    <property type="project" value="TreeGrafter"/>
</dbReference>
<dbReference type="GO" id="GO:0009631">
    <property type="term" value="P:cold acclimation"/>
    <property type="evidence" value="ECO:0007669"/>
    <property type="project" value="TreeGrafter"/>
</dbReference>
<evidence type="ECO:0000256" key="2">
    <source>
        <dbReference type="SAM" id="MobiDB-lite"/>
    </source>
</evidence>
<dbReference type="PANTHER" id="PTHR33346:SF42">
    <property type="entry name" value="DEHYDRIN XERO 1"/>
    <property type="match status" value="1"/>
</dbReference>
<feature type="compositionally biased region" description="Gly residues" evidence="2">
    <location>
        <begin position="75"/>
        <end position="84"/>
    </location>
</feature>
<name>O04117_PEA</name>
<dbReference type="PANTHER" id="PTHR33346">
    <property type="entry name" value="DEHYDRIN XERO 2-RELATED"/>
    <property type="match status" value="1"/>
</dbReference>